<evidence type="ECO:0000256" key="7">
    <source>
        <dbReference type="ARBA" id="ARBA00023136"/>
    </source>
</evidence>
<keyword evidence="6 8" id="KW-1133">Transmembrane helix</keyword>
<dbReference type="PROSITE" id="PS50928">
    <property type="entry name" value="ABC_TM1"/>
    <property type="match status" value="1"/>
</dbReference>
<dbReference type="GO" id="GO:0005886">
    <property type="term" value="C:plasma membrane"/>
    <property type="evidence" value="ECO:0007669"/>
    <property type="project" value="UniProtKB-SubCell"/>
</dbReference>
<protein>
    <submittedName>
        <fullName evidence="10">ABC transporter permease</fullName>
    </submittedName>
</protein>
<evidence type="ECO:0000256" key="6">
    <source>
        <dbReference type="ARBA" id="ARBA00022989"/>
    </source>
</evidence>
<feature type="transmembrane region" description="Helical" evidence="8">
    <location>
        <begin position="217"/>
        <end position="237"/>
    </location>
</feature>
<keyword evidence="7 8" id="KW-0472">Membrane</keyword>
<evidence type="ECO:0000256" key="4">
    <source>
        <dbReference type="ARBA" id="ARBA00022475"/>
    </source>
</evidence>
<evidence type="ECO:0000256" key="5">
    <source>
        <dbReference type="ARBA" id="ARBA00022692"/>
    </source>
</evidence>
<dbReference type="AlphaFoldDB" id="A0A831TCB1"/>
<evidence type="ECO:0000256" key="3">
    <source>
        <dbReference type="ARBA" id="ARBA00022448"/>
    </source>
</evidence>
<dbReference type="GO" id="GO:0055085">
    <property type="term" value="P:transmembrane transport"/>
    <property type="evidence" value="ECO:0007669"/>
    <property type="project" value="InterPro"/>
</dbReference>
<organism evidence="10">
    <name type="scientific">Thermorudis peleae</name>
    <dbReference type="NCBI Taxonomy" id="1382356"/>
    <lineage>
        <taxon>Bacteria</taxon>
        <taxon>Pseudomonadati</taxon>
        <taxon>Thermomicrobiota</taxon>
        <taxon>Thermomicrobia</taxon>
        <taxon>Thermomicrobia incertae sedis</taxon>
        <taxon>Thermorudis</taxon>
    </lineage>
</organism>
<comment type="caution">
    <text evidence="10">The sequence shown here is derived from an EMBL/GenBank/DDBJ whole genome shotgun (WGS) entry which is preliminary data.</text>
</comment>
<accession>A0A831TCB1</accession>
<keyword evidence="4" id="KW-1003">Cell membrane</keyword>
<comment type="subcellular location">
    <subcellularLocation>
        <location evidence="1 8">Cell membrane</location>
        <topology evidence="1 8">Multi-pass membrane protein</topology>
    </subcellularLocation>
</comment>
<feature type="transmembrane region" description="Helical" evidence="8">
    <location>
        <begin position="21"/>
        <end position="44"/>
    </location>
</feature>
<dbReference type="InterPro" id="IPR051789">
    <property type="entry name" value="Bact_Polyamine_Transport"/>
</dbReference>
<proteinExistence type="inferred from homology"/>
<feature type="transmembrane region" description="Helical" evidence="8">
    <location>
        <begin position="249"/>
        <end position="270"/>
    </location>
</feature>
<sequence>MASPSASLTAPRAGRRLDARWLLYLLTAAVYIFLFSPILVVVIASFNPTGLTSFPPAGFTLAWYADLLRDGDILRALRTSLVVAVLAALLTSALAIAAAYGLSRFTFRFKRVIQAFFYLPILVPGVVAGIALIFWFKRIGLQTGLLTILIAHVVHAFPYTLSIVLTSFYGFDRRLEEASQDLGANPWRTFWRVTLPLVMPGVIGGALLAFTISFDEFVLTFFVAGGGVVTLPLEIYSRIRFLLSPVINAVAAVVLLVSMTLALAVQLLVLMRERRARAA</sequence>
<feature type="transmembrane region" description="Helical" evidence="8">
    <location>
        <begin position="148"/>
        <end position="169"/>
    </location>
</feature>
<feature type="transmembrane region" description="Helical" evidence="8">
    <location>
        <begin position="115"/>
        <end position="136"/>
    </location>
</feature>
<dbReference type="Pfam" id="PF00528">
    <property type="entry name" value="BPD_transp_1"/>
    <property type="match status" value="1"/>
</dbReference>
<reference evidence="10" key="1">
    <citation type="journal article" date="2020" name="mSystems">
        <title>Genome- and Community-Level Interaction Insights into Carbon Utilization and Element Cycling Functions of Hydrothermarchaeota in Hydrothermal Sediment.</title>
        <authorList>
            <person name="Zhou Z."/>
            <person name="Liu Y."/>
            <person name="Xu W."/>
            <person name="Pan J."/>
            <person name="Luo Z.H."/>
            <person name="Li M."/>
        </authorList>
    </citation>
    <scope>NUCLEOTIDE SEQUENCE [LARGE SCALE GENOMIC DNA]</scope>
    <source>
        <strain evidence="10">SpSt-210</strain>
    </source>
</reference>
<feature type="transmembrane region" description="Helical" evidence="8">
    <location>
        <begin position="80"/>
        <end position="103"/>
    </location>
</feature>
<keyword evidence="3 8" id="KW-0813">Transport</keyword>
<feature type="transmembrane region" description="Helical" evidence="8">
    <location>
        <begin position="189"/>
        <end position="210"/>
    </location>
</feature>
<dbReference type="InterPro" id="IPR035906">
    <property type="entry name" value="MetI-like_sf"/>
</dbReference>
<evidence type="ECO:0000313" key="10">
    <source>
        <dbReference type="EMBL" id="HEG92415.1"/>
    </source>
</evidence>
<feature type="transmembrane region" description="Helical" evidence="8">
    <location>
        <begin position="50"/>
        <end position="68"/>
    </location>
</feature>
<keyword evidence="5 8" id="KW-0812">Transmembrane</keyword>
<name>A0A831TCB1_9BACT</name>
<dbReference type="SUPFAM" id="SSF161098">
    <property type="entry name" value="MetI-like"/>
    <property type="match status" value="1"/>
</dbReference>
<evidence type="ECO:0000256" key="1">
    <source>
        <dbReference type="ARBA" id="ARBA00004651"/>
    </source>
</evidence>
<evidence type="ECO:0000259" key="9">
    <source>
        <dbReference type="PROSITE" id="PS50928"/>
    </source>
</evidence>
<comment type="similarity">
    <text evidence="2">Belongs to the binding-protein-dependent transport system permease family. CysTW subfamily.</text>
</comment>
<evidence type="ECO:0000256" key="2">
    <source>
        <dbReference type="ARBA" id="ARBA00007069"/>
    </source>
</evidence>
<feature type="domain" description="ABC transmembrane type-1" evidence="9">
    <location>
        <begin position="77"/>
        <end position="265"/>
    </location>
</feature>
<dbReference type="CDD" id="cd06261">
    <property type="entry name" value="TM_PBP2"/>
    <property type="match status" value="1"/>
</dbReference>
<gene>
    <name evidence="10" type="ORF">ENP34_13420</name>
</gene>
<dbReference type="PANTHER" id="PTHR43848">
    <property type="entry name" value="PUTRESCINE TRANSPORT SYSTEM PERMEASE PROTEIN POTI"/>
    <property type="match status" value="1"/>
</dbReference>
<dbReference type="EMBL" id="DSIY01000309">
    <property type="protein sequence ID" value="HEG92415.1"/>
    <property type="molecule type" value="Genomic_DNA"/>
</dbReference>
<evidence type="ECO:0000256" key="8">
    <source>
        <dbReference type="RuleBase" id="RU363032"/>
    </source>
</evidence>
<dbReference type="InterPro" id="IPR000515">
    <property type="entry name" value="MetI-like"/>
</dbReference>
<dbReference type="Gene3D" id="1.10.3720.10">
    <property type="entry name" value="MetI-like"/>
    <property type="match status" value="1"/>
</dbReference>
<dbReference type="PANTHER" id="PTHR43848:SF2">
    <property type="entry name" value="PUTRESCINE TRANSPORT SYSTEM PERMEASE PROTEIN POTI"/>
    <property type="match status" value="1"/>
</dbReference>